<keyword evidence="4" id="KW-1133">Transmembrane helix</keyword>
<dbReference type="KEGG" id="lgi:LOTGIDRAFT_147184"/>
<feature type="repeat" description="WD" evidence="3">
    <location>
        <begin position="417"/>
        <end position="458"/>
    </location>
</feature>
<evidence type="ECO:0000313" key="6">
    <source>
        <dbReference type="EMBL" id="ESO96709.1"/>
    </source>
</evidence>
<dbReference type="Pfam" id="PF23342">
    <property type="entry name" value="WDR90_beta-prop_4th"/>
    <property type="match status" value="1"/>
</dbReference>
<feature type="domain" description="WDR90 4th beta-propeller" evidence="5">
    <location>
        <begin position="343"/>
        <end position="475"/>
    </location>
</feature>
<dbReference type="GeneID" id="20235210"/>
<dbReference type="AlphaFoldDB" id="V4C541"/>
<evidence type="ECO:0000259" key="5">
    <source>
        <dbReference type="Pfam" id="PF23342"/>
    </source>
</evidence>
<dbReference type="RefSeq" id="XP_009052602.1">
    <property type="nucleotide sequence ID" value="XM_009054354.1"/>
</dbReference>
<keyword evidence="4" id="KW-0812">Transmembrane</keyword>
<dbReference type="OrthoDB" id="6252103at2759"/>
<evidence type="ECO:0000313" key="7">
    <source>
        <dbReference type="Proteomes" id="UP000030746"/>
    </source>
</evidence>
<name>V4C541_LOTGI</name>
<keyword evidence="2" id="KW-0677">Repeat</keyword>
<evidence type="ECO:0000256" key="2">
    <source>
        <dbReference type="ARBA" id="ARBA00022737"/>
    </source>
</evidence>
<dbReference type="InterPro" id="IPR055440">
    <property type="entry name" value="Beta-prop_WDR90_4th"/>
</dbReference>
<keyword evidence="4" id="KW-0472">Membrane</keyword>
<accession>V4C541</accession>
<dbReference type="FunFam" id="2.130.10.10:FF:000522">
    <property type="entry name" value="WD repeat domain 90"/>
    <property type="match status" value="1"/>
</dbReference>
<dbReference type="InterPro" id="IPR015943">
    <property type="entry name" value="WD40/YVTN_repeat-like_dom_sf"/>
</dbReference>
<proteinExistence type="predicted"/>
<dbReference type="STRING" id="225164.V4C541"/>
<reference evidence="6 7" key="1">
    <citation type="journal article" date="2013" name="Nature">
        <title>Insights into bilaterian evolution from three spiralian genomes.</title>
        <authorList>
            <person name="Simakov O."/>
            <person name="Marletaz F."/>
            <person name="Cho S.J."/>
            <person name="Edsinger-Gonzales E."/>
            <person name="Havlak P."/>
            <person name="Hellsten U."/>
            <person name="Kuo D.H."/>
            <person name="Larsson T."/>
            <person name="Lv J."/>
            <person name="Arendt D."/>
            <person name="Savage R."/>
            <person name="Osoegawa K."/>
            <person name="de Jong P."/>
            <person name="Grimwood J."/>
            <person name="Chapman J.A."/>
            <person name="Shapiro H."/>
            <person name="Aerts A."/>
            <person name="Otillar R.P."/>
            <person name="Terry A.Y."/>
            <person name="Boore J.L."/>
            <person name="Grigoriev I.V."/>
            <person name="Lindberg D.R."/>
            <person name="Seaver E.C."/>
            <person name="Weisblat D.A."/>
            <person name="Putnam N.H."/>
            <person name="Rokhsar D.S."/>
        </authorList>
    </citation>
    <scope>NUCLEOTIDE SEQUENCE [LARGE SCALE GENOMIC DNA]</scope>
</reference>
<evidence type="ECO:0000256" key="4">
    <source>
        <dbReference type="SAM" id="Phobius"/>
    </source>
</evidence>
<feature type="transmembrane region" description="Helical" evidence="4">
    <location>
        <begin position="12"/>
        <end position="33"/>
    </location>
</feature>
<evidence type="ECO:0000256" key="3">
    <source>
        <dbReference type="PROSITE-ProRule" id="PRU00221"/>
    </source>
</evidence>
<dbReference type="SMART" id="SM00320">
    <property type="entry name" value="WD40"/>
    <property type="match status" value="9"/>
</dbReference>
<dbReference type="InterPro" id="IPR011047">
    <property type="entry name" value="Quinoprotein_ADH-like_sf"/>
</dbReference>
<organism evidence="6 7">
    <name type="scientific">Lottia gigantea</name>
    <name type="common">Giant owl limpet</name>
    <dbReference type="NCBI Taxonomy" id="225164"/>
    <lineage>
        <taxon>Eukaryota</taxon>
        <taxon>Metazoa</taxon>
        <taxon>Spiralia</taxon>
        <taxon>Lophotrochozoa</taxon>
        <taxon>Mollusca</taxon>
        <taxon>Gastropoda</taxon>
        <taxon>Patellogastropoda</taxon>
        <taxon>Lottioidea</taxon>
        <taxon>Lottiidae</taxon>
        <taxon>Lottia</taxon>
    </lineage>
</organism>
<dbReference type="InterPro" id="IPR050630">
    <property type="entry name" value="WD_repeat_EMAP"/>
</dbReference>
<dbReference type="SUPFAM" id="SSF50998">
    <property type="entry name" value="Quinoprotein alcohol dehydrogenase-like"/>
    <property type="match status" value="1"/>
</dbReference>
<dbReference type="CTD" id="20235210"/>
<dbReference type="HOGENOM" id="CLU_574385_0_0_1"/>
<feature type="non-terminal residue" evidence="6">
    <location>
        <position position="476"/>
    </location>
</feature>
<dbReference type="Gene3D" id="2.130.10.10">
    <property type="entry name" value="YVTN repeat-like/Quinoprotein amine dehydrogenase"/>
    <property type="match status" value="2"/>
</dbReference>
<protein>
    <recommendedName>
        <fullName evidence="5">WDR90 4th beta-propeller domain-containing protein</fullName>
    </recommendedName>
</protein>
<gene>
    <name evidence="6" type="ORF">LOTGIDRAFT_147184</name>
</gene>
<evidence type="ECO:0000256" key="1">
    <source>
        <dbReference type="ARBA" id="ARBA00022574"/>
    </source>
</evidence>
<sequence length="476" mass="52337">MALNPIRKFSFQFFSVNVFVGLFAYTCGSILIIEDLNTSEQRHLQGHTEEISTIALQNDYQVIASASGGYEGVSPSQICIWDIKDGICKKTLSHHEYDIVCMTYSRDDRFLVSVGDYRECNVVLWSTNDYSVLATTTTDYPIHDIQWDPSTVNEFSTVGENATVLFWLLDETVSEVALNVHVANVPDELVSSAVSFTALEFGNDSTLYIGTSHGKITAWDTRQNSCFMLWDGDDAEIDLLLCNGNKLITGSCNNNVKLWSLDNINDIKQSNRPPALQHGLTLEDEMTLNGIITCAVFDPNMEMGIVGTSAGTLWYINWSERTSLRLVSGHMNKINGMSICNNGLLATGGDDGSVRVLTIKDREQALQFQVLDQKCTCLSFAPPSQQSNQSIPNIAAGFSDGTVRMFDVNKVEMVLKMQPHGVSVTAISFSSDGRMIISGSQDGILCVSSITTGLTVRLINDHKGSPISQIDITVKK</sequence>
<dbReference type="Proteomes" id="UP000030746">
    <property type="component" value="Unassembled WGS sequence"/>
</dbReference>
<dbReference type="OMA" id="CHEGTIN"/>
<dbReference type="Pfam" id="PF00400">
    <property type="entry name" value="WD40"/>
    <property type="match status" value="2"/>
</dbReference>
<dbReference type="EMBL" id="KB201394">
    <property type="protein sequence ID" value="ESO96709.1"/>
    <property type="molecule type" value="Genomic_DNA"/>
</dbReference>
<dbReference type="InterPro" id="IPR001680">
    <property type="entry name" value="WD40_rpt"/>
</dbReference>
<keyword evidence="7" id="KW-1185">Reference proteome</keyword>
<keyword evidence="1 3" id="KW-0853">WD repeat</keyword>
<dbReference type="PANTHER" id="PTHR13720">
    <property type="entry name" value="WD-40 REPEAT PROTEIN"/>
    <property type="match status" value="1"/>
</dbReference>
<dbReference type="PROSITE" id="PS50082">
    <property type="entry name" value="WD_REPEATS_2"/>
    <property type="match status" value="1"/>
</dbReference>
<dbReference type="PANTHER" id="PTHR13720:SF33">
    <property type="entry name" value="HELP DOMAIN-CONTAINING PROTEIN"/>
    <property type="match status" value="1"/>
</dbReference>